<reference evidence="5" key="1">
    <citation type="journal article" date="2018" name="DNA Res.">
        <title>Multiple hybrid de novo genome assembly of finger millet, an orphan allotetraploid crop.</title>
        <authorList>
            <person name="Hatakeyama M."/>
            <person name="Aluri S."/>
            <person name="Balachadran M.T."/>
            <person name="Sivarajan S.R."/>
            <person name="Patrignani A."/>
            <person name="Gruter S."/>
            <person name="Poveda L."/>
            <person name="Shimizu-Inatsugi R."/>
            <person name="Baeten J."/>
            <person name="Francoijs K.J."/>
            <person name="Nataraja K.N."/>
            <person name="Reddy Y.A.N."/>
            <person name="Phadnis S."/>
            <person name="Ravikumar R.L."/>
            <person name="Schlapbach R."/>
            <person name="Sreeman S.M."/>
            <person name="Shimizu K.K."/>
        </authorList>
    </citation>
    <scope>NUCLEOTIDE SEQUENCE</scope>
</reference>
<evidence type="ECO:0000256" key="3">
    <source>
        <dbReference type="SAM" id="SignalP"/>
    </source>
</evidence>
<name>A0AAV5FR95_ELECO</name>
<dbReference type="Gene3D" id="3.80.10.10">
    <property type="entry name" value="Ribonuclease Inhibitor"/>
    <property type="match status" value="1"/>
</dbReference>
<comment type="caution">
    <text evidence="5">The sequence shown here is derived from an EMBL/GenBank/DDBJ whole genome shotgun (WGS) entry which is preliminary data.</text>
</comment>
<sequence length="116" mass="12718">MATLHQLTLLLLLHHLLLATVVVALLMDGQALLSFKSTMWCDPNGVLSNRNASNMDPCVWNGVSYFSTSLDEARRVVMLSLPQKHLIASLSSLVGLLSSHCHLNLRDSYLFGPVSS</sequence>
<evidence type="ECO:0000256" key="1">
    <source>
        <dbReference type="ARBA" id="ARBA00022614"/>
    </source>
</evidence>
<dbReference type="InterPro" id="IPR032675">
    <property type="entry name" value="LRR_dom_sf"/>
</dbReference>
<feature type="signal peptide" evidence="3">
    <location>
        <begin position="1"/>
        <end position="19"/>
    </location>
</feature>
<protein>
    <recommendedName>
        <fullName evidence="4">Leucine-rich repeat-containing N-terminal plant-type domain-containing protein</fullName>
    </recommendedName>
</protein>
<evidence type="ECO:0000256" key="2">
    <source>
        <dbReference type="ARBA" id="ARBA00022737"/>
    </source>
</evidence>
<keyword evidence="2" id="KW-0677">Repeat</keyword>
<evidence type="ECO:0000313" key="5">
    <source>
        <dbReference type="EMBL" id="GJN37000.1"/>
    </source>
</evidence>
<dbReference type="Pfam" id="PF08263">
    <property type="entry name" value="LRRNT_2"/>
    <property type="match status" value="1"/>
</dbReference>
<feature type="domain" description="Leucine-rich repeat-containing N-terminal plant-type" evidence="4">
    <location>
        <begin position="27"/>
        <end position="64"/>
    </location>
</feature>
<dbReference type="InterPro" id="IPR013210">
    <property type="entry name" value="LRR_N_plant-typ"/>
</dbReference>
<dbReference type="Proteomes" id="UP001054889">
    <property type="component" value="Unassembled WGS sequence"/>
</dbReference>
<gene>
    <name evidence="5" type="primary">gb25912</name>
    <name evidence="5" type="ORF">PR202_gb25912</name>
</gene>
<dbReference type="AlphaFoldDB" id="A0AAV5FR95"/>
<reference evidence="5" key="2">
    <citation type="submission" date="2021-12" db="EMBL/GenBank/DDBJ databases">
        <title>Resequencing data analysis of finger millet.</title>
        <authorList>
            <person name="Hatakeyama M."/>
            <person name="Aluri S."/>
            <person name="Balachadran M.T."/>
            <person name="Sivarajan S.R."/>
            <person name="Poveda L."/>
            <person name="Shimizu-Inatsugi R."/>
            <person name="Schlapbach R."/>
            <person name="Sreeman S.M."/>
            <person name="Shimizu K.K."/>
        </authorList>
    </citation>
    <scope>NUCLEOTIDE SEQUENCE</scope>
</reference>
<dbReference type="EMBL" id="BQKI01000092">
    <property type="protein sequence ID" value="GJN37000.1"/>
    <property type="molecule type" value="Genomic_DNA"/>
</dbReference>
<keyword evidence="6" id="KW-1185">Reference proteome</keyword>
<evidence type="ECO:0000259" key="4">
    <source>
        <dbReference type="Pfam" id="PF08263"/>
    </source>
</evidence>
<evidence type="ECO:0000313" key="6">
    <source>
        <dbReference type="Proteomes" id="UP001054889"/>
    </source>
</evidence>
<organism evidence="5 6">
    <name type="scientific">Eleusine coracana subsp. coracana</name>
    <dbReference type="NCBI Taxonomy" id="191504"/>
    <lineage>
        <taxon>Eukaryota</taxon>
        <taxon>Viridiplantae</taxon>
        <taxon>Streptophyta</taxon>
        <taxon>Embryophyta</taxon>
        <taxon>Tracheophyta</taxon>
        <taxon>Spermatophyta</taxon>
        <taxon>Magnoliopsida</taxon>
        <taxon>Liliopsida</taxon>
        <taxon>Poales</taxon>
        <taxon>Poaceae</taxon>
        <taxon>PACMAD clade</taxon>
        <taxon>Chloridoideae</taxon>
        <taxon>Cynodonteae</taxon>
        <taxon>Eleusininae</taxon>
        <taxon>Eleusine</taxon>
    </lineage>
</organism>
<accession>A0AAV5FR95</accession>
<keyword evidence="3" id="KW-0732">Signal</keyword>
<feature type="chain" id="PRO_5043540117" description="Leucine-rich repeat-containing N-terminal plant-type domain-containing protein" evidence="3">
    <location>
        <begin position="20"/>
        <end position="116"/>
    </location>
</feature>
<keyword evidence="1" id="KW-0433">Leucine-rich repeat</keyword>
<proteinExistence type="predicted"/>